<gene>
    <name evidence="4" type="ORF">H6G14_25975</name>
</gene>
<dbReference type="InterPro" id="IPR010982">
    <property type="entry name" value="Lambda_DNA-bd_dom_sf"/>
</dbReference>
<dbReference type="SUPFAM" id="SSF47413">
    <property type="entry name" value="lambda repressor-like DNA-binding domains"/>
    <property type="match status" value="1"/>
</dbReference>
<name>A0ABR8BKS8_9NOSO</name>
<dbReference type="Gene3D" id="1.10.260.40">
    <property type="entry name" value="lambda repressor-like DNA-binding domains"/>
    <property type="match status" value="1"/>
</dbReference>
<feature type="domain" description="HTH cro/C1-type" evidence="3">
    <location>
        <begin position="10"/>
        <end position="65"/>
    </location>
</feature>
<dbReference type="PROSITE" id="PS50943">
    <property type="entry name" value="HTH_CROC1"/>
    <property type="match status" value="1"/>
</dbReference>
<evidence type="ECO:0000313" key="5">
    <source>
        <dbReference type="Proteomes" id="UP000621307"/>
    </source>
</evidence>
<protein>
    <submittedName>
        <fullName evidence="4">Helix-turn-helix transcriptional regulator</fullName>
    </submittedName>
</protein>
<dbReference type="Proteomes" id="UP000621307">
    <property type="component" value="Unassembled WGS sequence"/>
</dbReference>
<proteinExistence type="predicted"/>
<keyword evidence="1" id="KW-0238">DNA-binding</keyword>
<accession>A0ABR8BKS8</accession>
<dbReference type="PANTHER" id="PTHR46558">
    <property type="entry name" value="TRACRIPTIONAL REGULATORY PROTEIN-RELATED-RELATED"/>
    <property type="match status" value="1"/>
</dbReference>
<dbReference type="SMART" id="SM00530">
    <property type="entry name" value="HTH_XRE"/>
    <property type="match status" value="1"/>
</dbReference>
<sequence length="109" mass="12573">MEHMKPISRLAILREKENLTQRQLADLLEITENTVANWETGRSSVEWIDRVVKLCKIFACTPEELIEYVPDTKPAKTDSLADIRARLNPPKSIPLNQYNRDQSSESRAH</sequence>
<evidence type="ECO:0000259" key="3">
    <source>
        <dbReference type="PROSITE" id="PS50943"/>
    </source>
</evidence>
<keyword evidence="5" id="KW-1185">Reference proteome</keyword>
<dbReference type="PANTHER" id="PTHR46558:SF4">
    <property type="entry name" value="DNA-BIDING PHAGE PROTEIN"/>
    <property type="match status" value="1"/>
</dbReference>
<dbReference type="Pfam" id="PF13443">
    <property type="entry name" value="HTH_26"/>
    <property type="match status" value="1"/>
</dbReference>
<dbReference type="CDD" id="cd00093">
    <property type="entry name" value="HTH_XRE"/>
    <property type="match status" value="1"/>
</dbReference>
<feature type="region of interest" description="Disordered" evidence="2">
    <location>
        <begin position="86"/>
        <end position="109"/>
    </location>
</feature>
<evidence type="ECO:0000256" key="2">
    <source>
        <dbReference type="SAM" id="MobiDB-lite"/>
    </source>
</evidence>
<dbReference type="InterPro" id="IPR001387">
    <property type="entry name" value="Cro/C1-type_HTH"/>
</dbReference>
<evidence type="ECO:0000313" key="4">
    <source>
        <dbReference type="EMBL" id="MBD2254687.1"/>
    </source>
</evidence>
<comment type="caution">
    <text evidence="4">The sequence shown here is derived from an EMBL/GenBank/DDBJ whole genome shotgun (WGS) entry which is preliminary data.</text>
</comment>
<evidence type="ECO:0000256" key="1">
    <source>
        <dbReference type="ARBA" id="ARBA00023125"/>
    </source>
</evidence>
<organism evidence="4 5">
    <name type="scientific">Nostoc parmelioides FACHB-3921</name>
    <dbReference type="NCBI Taxonomy" id="2692909"/>
    <lineage>
        <taxon>Bacteria</taxon>
        <taxon>Bacillati</taxon>
        <taxon>Cyanobacteriota</taxon>
        <taxon>Cyanophyceae</taxon>
        <taxon>Nostocales</taxon>
        <taxon>Nostocaceae</taxon>
        <taxon>Nostoc</taxon>
    </lineage>
</organism>
<reference evidence="4 5" key="1">
    <citation type="journal article" date="2020" name="ISME J.">
        <title>Comparative genomics reveals insights into cyanobacterial evolution and habitat adaptation.</title>
        <authorList>
            <person name="Chen M.Y."/>
            <person name="Teng W.K."/>
            <person name="Zhao L."/>
            <person name="Hu C.X."/>
            <person name="Zhou Y.K."/>
            <person name="Han B.P."/>
            <person name="Song L.R."/>
            <person name="Shu W.S."/>
        </authorList>
    </citation>
    <scope>NUCLEOTIDE SEQUENCE [LARGE SCALE GENOMIC DNA]</scope>
    <source>
        <strain evidence="4 5">FACHB-3921</strain>
    </source>
</reference>
<dbReference type="EMBL" id="JACJQL010000062">
    <property type="protein sequence ID" value="MBD2254687.1"/>
    <property type="molecule type" value="Genomic_DNA"/>
</dbReference>